<dbReference type="Pfam" id="PF05651">
    <property type="entry name" value="Diacid_rec"/>
    <property type="match status" value="1"/>
</dbReference>
<evidence type="ECO:0000313" key="3">
    <source>
        <dbReference type="EMBL" id="RST90252.1"/>
    </source>
</evidence>
<dbReference type="AlphaFoldDB" id="A0A3R9YG00"/>
<feature type="domain" description="Putative sugar diacid recognition" evidence="1">
    <location>
        <begin position="4"/>
        <end position="133"/>
    </location>
</feature>
<feature type="domain" description="PucR C-terminal helix-turn-helix" evidence="2">
    <location>
        <begin position="275"/>
        <end position="328"/>
    </location>
</feature>
<dbReference type="PANTHER" id="PTHR33744:SF16">
    <property type="entry name" value="CARBOHYDRATE DIACID REGULATOR"/>
    <property type="match status" value="1"/>
</dbReference>
<dbReference type="Proteomes" id="UP000277864">
    <property type="component" value="Unassembled WGS sequence"/>
</dbReference>
<dbReference type="EMBL" id="PXZH01000001">
    <property type="protein sequence ID" value="RST90252.1"/>
    <property type="molecule type" value="Genomic_DNA"/>
</dbReference>
<accession>A0A3R9YG00</accession>
<dbReference type="PANTHER" id="PTHR33744">
    <property type="entry name" value="CARBOHYDRATE DIACID REGULATOR"/>
    <property type="match status" value="1"/>
</dbReference>
<name>A0A3R9YG00_9ENTE</name>
<evidence type="ECO:0000259" key="1">
    <source>
        <dbReference type="Pfam" id="PF05651"/>
    </source>
</evidence>
<dbReference type="InterPro" id="IPR042070">
    <property type="entry name" value="PucR_C-HTH_sf"/>
</dbReference>
<reference evidence="3 4" key="1">
    <citation type="submission" date="2018-03" db="EMBL/GenBank/DDBJ databases">
        <authorList>
            <person name="Gulvik C.A."/>
        </authorList>
    </citation>
    <scope>NUCLEOTIDE SEQUENCE [LARGE SCALE GENOMIC DNA]</scope>
    <source>
        <strain evidence="3 4">JCM 31581</strain>
    </source>
</reference>
<evidence type="ECO:0000259" key="2">
    <source>
        <dbReference type="Pfam" id="PF13556"/>
    </source>
</evidence>
<dbReference type="Gene3D" id="1.10.10.2840">
    <property type="entry name" value="PucR C-terminal helix-turn-helix domain"/>
    <property type="match status" value="1"/>
</dbReference>
<keyword evidence="4" id="KW-1185">Reference proteome</keyword>
<dbReference type="InterPro" id="IPR051448">
    <property type="entry name" value="CdaR-like_regulators"/>
</dbReference>
<dbReference type="InterPro" id="IPR025736">
    <property type="entry name" value="PucR_C-HTH_dom"/>
</dbReference>
<evidence type="ECO:0000313" key="4">
    <source>
        <dbReference type="Proteomes" id="UP000277864"/>
    </source>
</evidence>
<dbReference type="InterPro" id="IPR008599">
    <property type="entry name" value="Diacid_rec"/>
</dbReference>
<proteinExistence type="predicted"/>
<sequence>MMTLTHEQASLIVTKLMGDIPYNINIMDHQGKIIGSGDSRRIGHIHSGAKRTIKEKRKIEVFQDSTLEKKGIHEPIVYHNEIIGVVGITGDPDEVRPFTKLVRTIVLLFIEELDIYKEQEKRRLDKENFMRKLKEQPVPYEEEFRNEAFLHYHLKLGASYVGILTGSLTTMSQLVPKEQIFEENHYYLGFLREEIFNLEKVNELKGEDLIIVTTPNSHLAKLISELKNNYLAILFLNKQANQVYCTSECFIGHWFDFPIEVKEELLLPLKQEKELMTTLIQFVKNNGNMKQTAADLHVHRNSISYRLNKLHELTQKNPNDWADLWELMYHCAYLYKKEH</sequence>
<dbReference type="Pfam" id="PF13556">
    <property type="entry name" value="HTH_30"/>
    <property type="match status" value="1"/>
</dbReference>
<protein>
    <submittedName>
        <fullName evidence="3">Carbohydrate diacid regulator</fullName>
    </submittedName>
</protein>
<dbReference type="RefSeq" id="WP_125942866.1">
    <property type="nucleotide sequence ID" value="NZ_PXZH01000001.1"/>
</dbReference>
<comment type="caution">
    <text evidence="3">The sequence shown here is derived from an EMBL/GenBank/DDBJ whole genome shotgun (WGS) entry which is preliminary data.</text>
</comment>
<organism evidence="3 4">
    <name type="scientific">Vagococcus humatus</name>
    <dbReference type="NCBI Taxonomy" id="1889241"/>
    <lineage>
        <taxon>Bacteria</taxon>
        <taxon>Bacillati</taxon>
        <taxon>Bacillota</taxon>
        <taxon>Bacilli</taxon>
        <taxon>Lactobacillales</taxon>
        <taxon>Enterococcaceae</taxon>
        <taxon>Vagococcus</taxon>
    </lineage>
</organism>
<gene>
    <name evidence="3" type="ORF">C7P63_04035</name>
</gene>
<dbReference type="OrthoDB" id="9792148at2"/>